<sequence>MLLHFMRMQFCKIKLYKASVAANSIFSVLAIYVMFSLYRLLPDSGYSQSYLLQYVILAVLLEQTAATARIPIFCKTVKKGTVVKYYKYPLSLYVQFFYEELGETFFSILCNSPLLLFALIVAGRPAPSVFLFFTAFLLSQIVSILLTLNVFSLTFLLWNYKSSKAILTAVSGIFSGSMIPLILLPKWFTDVAYKTPFSYMVDFPIHVLLDDKPDLYGLILQCGWIVFSYAAGKVIYKAVEPKMNIYGG</sequence>
<dbReference type="PANTHER" id="PTHR36832:SF1">
    <property type="entry name" value="SLR1174 PROTEIN"/>
    <property type="match status" value="1"/>
</dbReference>
<feature type="transmembrane region" description="Helical" evidence="1">
    <location>
        <begin position="20"/>
        <end position="38"/>
    </location>
</feature>
<evidence type="ECO:0000313" key="2">
    <source>
        <dbReference type="EMBL" id="WOC31711.1"/>
    </source>
</evidence>
<keyword evidence="3" id="KW-1185">Reference proteome</keyword>
<dbReference type="Proteomes" id="UP001300604">
    <property type="component" value="Chromosome"/>
</dbReference>
<feature type="transmembrane region" description="Helical" evidence="1">
    <location>
        <begin position="50"/>
        <end position="70"/>
    </location>
</feature>
<reference evidence="2" key="1">
    <citation type="submission" date="2023-09" db="EMBL/GenBank/DDBJ databases">
        <authorList>
            <person name="Zeng C."/>
        </authorList>
    </citation>
    <scope>NUCLEOTIDE SEQUENCE</scope>
    <source>
        <strain evidence="2">ZCY20-5</strain>
    </source>
</reference>
<feature type="transmembrane region" description="Helical" evidence="1">
    <location>
        <begin position="215"/>
        <end position="236"/>
    </location>
</feature>
<protein>
    <recommendedName>
        <fullName evidence="4">ABC transporter permease</fullName>
    </recommendedName>
</protein>
<proteinExistence type="predicted"/>
<reference evidence="2" key="2">
    <citation type="submission" date="2024-06" db="EMBL/GenBank/DDBJ databases">
        <title>Caproicibacterium argilliputei sp. nov, a novel caproic acid producing anaerobic bacterium isolated from pit mud.</title>
        <authorList>
            <person name="Xia S."/>
        </authorList>
    </citation>
    <scope>NUCLEOTIDE SEQUENCE</scope>
    <source>
        <strain evidence="2">ZCY20-5</strain>
    </source>
</reference>
<keyword evidence="1" id="KW-0812">Transmembrane</keyword>
<dbReference type="KEGG" id="carl:PXC00_10935"/>
<keyword evidence="1" id="KW-1133">Transmembrane helix</keyword>
<feature type="transmembrane region" description="Helical" evidence="1">
    <location>
        <begin position="165"/>
        <end position="188"/>
    </location>
</feature>
<keyword evidence="1" id="KW-0472">Membrane</keyword>
<evidence type="ECO:0008006" key="4">
    <source>
        <dbReference type="Google" id="ProtNLM"/>
    </source>
</evidence>
<dbReference type="AlphaFoldDB" id="A0AA97H0N2"/>
<name>A0AA97H0N2_9FIRM</name>
<dbReference type="PANTHER" id="PTHR36832">
    <property type="entry name" value="SLR1174 PROTEIN-RELATED"/>
    <property type="match status" value="1"/>
</dbReference>
<organism evidence="2 3">
    <name type="scientific">Caproicibacterium argilliputei</name>
    <dbReference type="NCBI Taxonomy" id="3030016"/>
    <lineage>
        <taxon>Bacteria</taxon>
        <taxon>Bacillati</taxon>
        <taxon>Bacillota</taxon>
        <taxon>Clostridia</taxon>
        <taxon>Eubacteriales</taxon>
        <taxon>Oscillospiraceae</taxon>
        <taxon>Caproicibacterium</taxon>
    </lineage>
</organism>
<evidence type="ECO:0000256" key="1">
    <source>
        <dbReference type="SAM" id="Phobius"/>
    </source>
</evidence>
<dbReference type="EMBL" id="CP135996">
    <property type="protein sequence ID" value="WOC31711.1"/>
    <property type="molecule type" value="Genomic_DNA"/>
</dbReference>
<evidence type="ECO:0000313" key="3">
    <source>
        <dbReference type="Proteomes" id="UP001300604"/>
    </source>
</evidence>
<dbReference type="RefSeq" id="WP_275845140.1">
    <property type="nucleotide sequence ID" value="NZ_CP135996.1"/>
</dbReference>
<feature type="transmembrane region" description="Helical" evidence="1">
    <location>
        <begin position="105"/>
        <end position="123"/>
    </location>
</feature>
<feature type="transmembrane region" description="Helical" evidence="1">
    <location>
        <begin position="129"/>
        <end position="158"/>
    </location>
</feature>
<accession>A0AA97H0N2</accession>
<gene>
    <name evidence="2" type="ORF">PXC00_10935</name>
</gene>